<evidence type="ECO:0000256" key="1">
    <source>
        <dbReference type="ARBA" id="ARBA00000900"/>
    </source>
</evidence>
<evidence type="ECO:0000256" key="6">
    <source>
        <dbReference type="PROSITE-ProRule" id="PRU00175"/>
    </source>
</evidence>
<dbReference type="EMBL" id="PKPP01008519">
    <property type="protein sequence ID" value="PWA50474.1"/>
    <property type="molecule type" value="Genomic_DNA"/>
</dbReference>
<sequence>MEYGGGEVKEMPCKHMYHKDCIHKWLGVKATCPVCQYQTPVGDDDVDVDSPTTVPKRINLFTSSVRDIALYYRHKKNQRIKALRTMTSAPEDEDCPICLIEYGGGEVKEMPWVLTEVGWSDSGSG</sequence>
<proteinExistence type="predicted"/>
<dbReference type="EC" id="2.3.2.27" evidence="2"/>
<comment type="catalytic activity">
    <reaction evidence="1">
        <text>S-ubiquitinyl-[E2 ubiquitin-conjugating enzyme]-L-cysteine + [acceptor protein]-L-lysine = [E2 ubiquitin-conjugating enzyme]-L-cysteine + N(6)-ubiquitinyl-[acceptor protein]-L-lysine.</text>
        <dbReference type="EC" id="2.3.2.27"/>
    </reaction>
</comment>
<keyword evidence="4 6" id="KW-0863">Zinc-finger</keyword>
<evidence type="ECO:0000256" key="4">
    <source>
        <dbReference type="ARBA" id="ARBA00022771"/>
    </source>
</evidence>
<keyword evidence="3" id="KW-0479">Metal-binding</keyword>
<protein>
    <recommendedName>
        <fullName evidence="2">RING-type E3 ubiquitin transferase</fullName>
        <ecNumber evidence="2">2.3.2.27</ecNumber>
    </recommendedName>
</protein>
<keyword evidence="9" id="KW-1185">Reference proteome</keyword>
<dbReference type="GO" id="GO:0008270">
    <property type="term" value="F:zinc ion binding"/>
    <property type="evidence" value="ECO:0007669"/>
    <property type="project" value="UniProtKB-KW"/>
</dbReference>
<keyword evidence="5" id="KW-0862">Zinc</keyword>
<accession>A0A2U1LNB7</accession>
<evidence type="ECO:0000259" key="7">
    <source>
        <dbReference type="PROSITE" id="PS50089"/>
    </source>
</evidence>
<dbReference type="GO" id="GO:0061630">
    <property type="term" value="F:ubiquitin protein ligase activity"/>
    <property type="evidence" value="ECO:0007669"/>
    <property type="project" value="UniProtKB-EC"/>
</dbReference>
<name>A0A2U1LNB7_ARTAN</name>
<dbReference type="PROSITE" id="PS50089">
    <property type="entry name" value="ZF_RING_2"/>
    <property type="match status" value="1"/>
</dbReference>
<comment type="caution">
    <text evidence="8">The sequence shown here is derived from an EMBL/GenBank/DDBJ whole genome shotgun (WGS) entry which is preliminary data.</text>
</comment>
<dbReference type="Proteomes" id="UP000245207">
    <property type="component" value="Unassembled WGS sequence"/>
</dbReference>
<dbReference type="GO" id="GO:0016567">
    <property type="term" value="P:protein ubiquitination"/>
    <property type="evidence" value="ECO:0007669"/>
    <property type="project" value="TreeGrafter"/>
</dbReference>
<reference evidence="8 9" key="1">
    <citation type="journal article" date="2018" name="Mol. Plant">
        <title>The genome of Artemisia annua provides insight into the evolution of Asteraceae family and artemisinin biosynthesis.</title>
        <authorList>
            <person name="Shen Q."/>
            <person name="Zhang L."/>
            <person name="Liao Z."/>
            <person name="Wang S."/>
            <person name="Yan T."/>
            <person name="Shi P."/>
            <person name="Liu M."/>
            <person name="Fu X."/>
            <person name="Pan Q."/>
            <person name="Wang Y."/>
            <person name="Lv Z."/>
            <person name="Lu X."/>
            <person name="Zhang F."/>
            <person name="Jiang W."/>
            <person name="Ma Y."/>
            <person name="Chen M."/>
            <person name="Hao X."/>
            <person name="Li L."/>
            <person name="Tang Y."/>
            <person name="Lv G."/>
            <person name="Zhou Y."/>
            <person name="Sun X."/>
            <person name="Brodelius P.E."/>
            <person name="Rose J.K.C."/>
            <person name="Tang K."/>
        </authorList>
    </citation>
    <scope>NUCLEOTIDE SEQUENCE [LARGE SCALE GENOMIC DNA]</scope>
    <source>
        <strain evidence="9">cv. Huhao1</strain>
        <tissue evidence="8">Leaf</tissue>
    </source>
</reference>
<dbReference type="GO" id="GO:0005737">
    <property type="term" value="C:cytoplasm"/>
    <property type="evidence" value="ECO:0007669"/>
    <property type="project" value="TreeGrafter"/>
</dbReference>
<dbReference type="Gene3D" id="3.30.40.10">
    <property type="entry name" value="Zinc/RING finger domain, C3HC4 (zinc finger)"/>
    <property type="match status" value="1"/>
</dbReference>
<dbReference type="InterPro" id="IPR001841">
    <property type="entry name" value="Znf_RING"/>
</dbReference>
<gene>
    <name evidence="8" type="ORF">CTI12_AA464970</name>
</gene>
<evidence type="ECO:0000313" key="9">
    <source>
        <dbReference type="Proteomes" id="UP000245207"/>
    </source>
</evidence>
<dbReference type="InterPro" id="IPR013083">
    <property type="entry name" value="Znf_RING/FYVE/PHD"/>
</dbReference>
<organism evidence="8 9">
    <name type="scientific">Artemisia annua</name>
    <name type="common">Sweet wormwood</name>
    <dbReference type="NCBI Taxonomy" id="35608"/>
    <lineage>
        <taxon>Eukaryota</taxon>
        <taxon>Viridiplantae</taxon>
        <taxon>Streptophyta</taxon>
        <taxon>Embryophyta</taxon>
        <taxon>Tracheophyta</taxon>
        <taxon>Spermatophyta</taxon>
        <taxon>Magnoliopsida</taxon>
        <taxon>eudicotyledons</taxon>
        <taxon>Gunneridae</taxon>
        <taxon>Pentapetalae</taxon>
        <taxon>asterids</taxon>
        <taxon>campanulids</taxon>
        <taxon>Asterales</taxon>
        <taxon>Asteraceae</taxon>
        <taxon>Asteroideae</taxon>
        <taxon>Anthemideae</taxon>
        <taxon>Artemisiinae</taxon>
        <taxon>Artemisia</taxon>
    </lineage>
</organism>
<dbReference type="Pfam" id="PF13639">
    <property type="entry name" value="zf-RING_2"/>
    <property type="match status" value="1"/>
</dbReference>
<dbReference type="PANTHER" id="PTHR15710">
    <property type="entry name" value="E3 UBIQUITIN-PROTEIN LIGASE PRAJA"/>
    <property type="match status" value="1"/>
</dbReference>
<dbReference type="AlphaFoldDB" id="A0A2U1LNB7"/>
<evidence type="ECO:0000313" key="8">
    <source>
        <dbReference type="EMBL" id="PWA50474.1"/>
    </source>
</evidence>
<dbReference type="SUPFAM" id="SSF57850">
    <property type="entry name" value="RING/U-box"/>
    <property type="match status" value="1"/>
</dbReference>
<evidence type="ECO:0000256" key="3">
    <source>
        <dbReference type="ARBA" id="ARBA00022723"/>
    </source>
</evidence>
<dbReference type="OrthoDB" id="8062037at2759"/>
<evidence type="ECO:0000256" key="5">
    <source>
        <dbReference type="ARBA" id="ARBA00022833"/>
    </source>
</evidence>
<evidence type="ECO:0000256" key="2">
    <source>
        <dbReference type="ARBA" id="ARBA00012483"/>
    </source>
</evidence>
<dbReference type="PANTHER" id="PTHR15710:SF132">
    <property type="entry name" value="E3 UBIQUITIN-PROTEIN LIGASE MPSR1"/>
    <property type="match status" value="1"/>
</dbReference>
<feature type="domain" description="RING-type" evidence="7">
    <location>
        <begin position="11"/>
        <end position="36"/>
    </location>
</feature>